<keyword evidence="4" id="KW-0813">Transport</keyword>
<dbReference type="Proteomes" id="UP000019374">
    <property type="component" value="Unassembled WGS sequence"/>
</dbReference>
<evidence type="ECO:0000256" key="5">
    <source>
        <dbReference type="ARBA" id="ARBA00022927"/>
    </source>
</evidence>
<accession>T5A8Q1</accession>
<dbReference type="InterPro" id="IPR007255">
    <property type="entry name" value="COG8"/>
</dbReference>
<dbReference type="GO" id="GO:0006891">
    <property type="term" value="P:intra-Golgi vesicle-mediated transport"/>
    <property type="evidence" value="ECO:0007669"/>
    <property type="project" value="TreeGrafter"/>
</dbReference>
<sequence length="353" mass="38620">MQALSKRSHKPIVESAAGHASLRRTLPLLGQRISELSRAVPRLDTAADAFSTTYGKTTGSKTIARRKEALRLLHNAERLVDAMELPPLLTSAVSTKPVNHSSTLDLYAHARRLASLYPQSSLVLSILGEADEAIRQMAIDLIVALKAPGLKLAAGIRTVGWLKRILPDLVPGVHSDDTLPALFLVCRLMTLLTTLAALEPLRELADEERLRQAKSSSAWSGGQHTERYLKRFIEIFREHAFGMVSISKSVNASFISSPSARNNAIDIPPSTLPTFPLHLVGLLLDTLRMYLPNVKDQTSRDSIIIQVLYCAGSLGRLGADFGQLLAALGVNKWADLVKRHRLLAGRLESVIKD</sequence>
<dbReference type="EMBL" id="KE652405">
    <property type="protein sequence ID" value="EQL01865.1"/>
    <property type="molecule type" value="Genomic_DNA"/>
</dbReference>
<gene>
    <name evidence="9" type="ORF">OCS_02423</name>
</gene>
<evidence type="ECO:0000256" key="3">
    <source>
        <dbReference type="ARBA" id="ARBA00020983"/>
    </source>
</evidence>
<dbReference type="Pfam" id="PF04124">
    <property type="entry name" value="Dor1"/>
    <property type="match status" value="1"/>
</dbReference>
<evidence type="ECO:0000313" key="10">
    <source>
        <dbReference type="Proteomes" id="UP000019374"/>
    </source>
</evidence>
<dbReference type="AlphaFoldDB" id="T5A8Q1"/>
<evidence type="ECO:0000256" key="6">
    <source>
        <dbReference type="ARBA" id="ARBA00023034"/>
    </source>
</evidence>
<evidence type="ECO:0000256" key="4">
    <source>
        <dbReference type="ARBA" id="ARBA00022448"/>
    </source>
</evidence>
<keyword evidence="6" id="KW-0333">Golgi apparatus</keyword>
<dbReference type="GO" id="GO:0000139">
    <property type="term" value="C:Golgi membrane"/>
    <property type="evidence" value="ECO:0007669"/>
    <property type="project" value="UniProtKB-SubCell"/>
</dbReference>
<dbReference type="GO" id="GO:0017119">
    <property type="term" value="C:Golgi transport complex"/>
    <property type="evidence" value="ECO:0007669"/>
    <property type="project" value="InterPro"/>
</dbReference>
<protein>
    <recommendedName>
        <fullName evidence="3">Conserved oligomeric Golgi complex subunit 8</fullName>
    </recommendedName>
    <alternativeName>
        <fullName evidence="8">Component of oligomeric Golgi complex 8</fullName>
    </alternativeName>
</protein>
<comment type="subcellular location">
    <subcellularLocation>
        <location evidence="1">Golgi apparatus membrane</location>
        <topology evidence="1">Peripheral membrane protein</topology>
    </subcellularLocation>
</comment>
<organism evidence="9 10">
    <name type="scientific">Ophiocordyceps sinensis (strain Co18 / CGMCC 3.14243)</name>
    <name type="common">Yarsagumba caterpillar fungus</name>
    <name type="synonym">Hirsutella sinensis</name>
    <dbReference type="NCBI Taxonomy" id="911162"/>
    <lineage>
        <taxon>Eukaryota</taxon>
        <taxon>Fungi</taxon>
        <taxon>Dikarya</taxon>
        <taxon>Ascomycota</taxon>
        <taxon>Pezizomycotina</taxon>
        <taxon>Sordariomycetes</taxon>
        <taxon>Hypocreomycetidae</taxon>
        <taxon>Hypocreales</taxon>
        <taxon>Ophiocordycipitaceae</taxon>
        <taxon>Ophiocordyceps</taxon>
    </lineage>
</organism>
<evidence type="ECO:0000256" key="7">
    <source>
        <dbReference type="ARBA" id="ARBA00023136"/>
    </source>
</evidence>
<keyword evidence="7" id="KW-0472">Membrane</keyword>
<dbReference type="PANTHER" id="PTHR21311">
    <property type="entry name" value="CONSERVED OLIGOMERIC GOLGI COMPLEX COMPONENT 8"/>
    <property type="match status" value="1"/>
</dbReference>
<dbReference type="GO" id="GO:0015031">
    <property type="term" value="P:protein transport"/>
    <property type="evidence" value="ECO:0007669"/>
    <property type="project" value="UniProtKB-KW"/>
</dbReference>
<dbReference type="HOGENOM" id="CLU_025395_0_0_1"/>
<dbReference type="PANTHER" id="PTHR21311:SF0">
    <property type="entry name" value="CONSERVED OLIGOMERIC GOLGI COMPLEX SUBUNIT 8"/>
    <property type="match status" value="1"/>
</dbReference>
<evidence type="ECO:0000256" key="8">
    <source>
        <dbReference type="ARBA" id="ARBA00031347"/>
    </source>
</evidence>
<comment type="similarity">
    <text evidence="2">Belongs to the COG8 family.</text>
</comment>
<proteinExistence type="inferred from homology"/>
<dbReference type="eggNOG" id="KOG2069">
    <property type="taxonomic scope" value="Eukaryota"/>
</dbReference>
<keyword evidence="5" id="KW-0653">Protein transport</keyword>
<reference evidence="9 10" key="1">
    <citation type="journal article" date="2013" name="Chin. Sci. Bull.">
        <title>Genome survey uncovers the secrets of sex and lifestyle in caterpillar fungus.</title>
        <authorList>
            <person name="Hu X."/>
            <person name="Zhang Y."/>
            <person name="Xiao G."/>
            <person name="Zheng P."/>
            <person name="Xia Y."/>
            <person name="Zhang X."/>
            <person name="St Leger R.J."/>
            <person name="Liu X."/>
            <person name="Wang C."/>
        </authorList>
    </citation>
    <scope>NUCLEOTIDE SEQUENCE [LARGE SCALE GENOMIC DNA]</scope>
    <source>
        <strain evidence="10">Co18 / CGMCC 3.14243</strain>
        <tissue evidence="9">Fruit-body</tissue>
    </source>
</reference>
<evidence type="ECO:0000256" key="1">
    <source>
        <dbReference type="ARBA" id="ARBA00004395"/>
    </source>
</evidence>
<evidence type="ECO:0000256" key="2">
    <source>
        <dbReference type="ARBA" id="ARBA00006419"/>
    </source>
</evidence>
<dbReference type="OrthoDB" id="1661054at2759"/>
<name>T5A8Q1_OPHSC</name>
<evidence type="ECO:0000313" key="9">
    <source>
        <dbReference type="EMBL" id="EQL01865.1"/>
    </source>
</evidence>